<feature type="domain" description="Xylanolytic transcriptional activator regulatory" evidence="4">
    <location>
        <begin position="3"/>
        <end position="134"/>
    </location>
</feature>
<dbReference type="CDD" id="cd12148">
    <property type="entry name" value="fungal_TF_MHR"/>
    <property type="match status" value="1"/>
</dbReference>
<feature type="region of interest" description="Disordered" evidence="2">
    <location>
        <begin position="275"/>
        <end position="314"/>
    </location>
</feature>
<comment type="caution">
    <text evidence="5">The sequence shown here is derived from an EMBL/GenBank/DDBJ whole genome shotgun (WGS) entry which is preliminary data.</text>
</comment>
<feature type="compositionally biased region" description="Low complexity" evidence="2">
    <location>
        <begin position="299"/>
        <end position="310"/>
    </location>
</feature>
<dbReference type="GO" id="GO:0006351">
    <property type="term" value="P:DNA-templated transcription"/>
    <property type="evidence" value="ECO:0007669"/>
    <property type="project" value="InterPro"/>
</dbReference>
<dbReference type="GO" id="GO:0008270">
    <property type="term" value="F:zinc ion binding"/>
    <property type="evidence" value="ECO:0007669"/>
    <property type="project" value="InterPro"/>
</dbReference>
<feature type="compositionally biased region" description="Polar residues" evidence="2">
    <location>
        <begin position="51"/>
        <end position="61"/>
    </location>
</feature>
<keyword evidence="6" id="KW-1185">Reference proteome</keyword>
<dbReference type="EMBL" id="BQXU01000003">
    <property type="protein sequence ID" value="GKT41355.1"/>
    <property type="molecule type" value="Genomic_DNA"/>
</dbReference>
<dbReference type="GeneID" id="73322338"/>
<feature type="chain" id="PRO_5041349289" evidence="3">
    <location>
        <begin position="25"/>
        <end position="398"/>
    </location>
</feature>
<dbReference type="InterPro" id="IPR052783">
    <property type="entry name" value="Metabolic/Drug-Res_Regulator"/>
</dbReference>
<sequence>MALGHVKALLVLSLIRLGQDSAGAASLLIGLAVRGAMALTDGQARDRHRNSISGQSTSSMQDSYSNALDRVLKACLMLDTIVSLRLGQTPHMRTNDMKEKPTEESGSEEWAPWVPRAGFGSENVGGAVQPAQSLSSFNQLYQFFRTLNQSVESGSAGPKVGAANLVQALDPRFSFCNSVVFGASTIPILPSAFLIQATFLGATLTLMADARVSLIWSLMEVLESSISYFGAAGVSPLLVTYMSIASTKSCVQALRDDDKTRWNSLMGDLMSVWQDRSPNTEYSPMDAESSDQTPTRVESAAPQSSRQASPFNSEDNALHSWEPVGYVPFRFHGTVIVCSGPYLMGQGAHGVDYDAIMDELASIDCTDSMEADPQFMANLGFAPGSELTDMLRGEYGGM</sequence>
<dbReference type="Proteomes" id="UP001055115">
    <property type="component" value="Unassembled WGS sequence"/>
</dbReference>
<proteinExistence type="predicted"/>
<dbReference type="AlphaFoldDB" id="A0AA37L736"/>
<keyword evidence="1" id="KW-0539">Nucleus</keyword>
<evidence type="ECO:0000313" key="6">
    <source>
        <dbReference type="Proteomes" id="UP001055115"/>
    </source>
</evidence>
<dbReference type="RefSeq" id="XP_049123705.1">
    <property type="nucleotide sequence ID" value="XM_049267748.1"/>
</dbReference>
<keyword evidence="3" id="KW-0732">Signal</keyword>
<name>A0AA37L736_9PEZI</name>
<feature type="region of interest" description="Disordered" evidence="2">
    <location>
        <begin position="42"/>
        <end position="61"/>
    </location>
</feature>
<dbReference type="GO" id="GO:0003700">
    <property type="term" value="F:DNA-binding transcription factor activity"/>
    <property type="evidence" value="ECO:0007669"/>
    <property type="project" value="TreeGrafter"/>
</dbReference>
<evidence type="ECO:0000256" key="2">
    <source>
        <dbReference type="SAM" id="MobiDB-lite"/>
    </source>
</evidence>
<dbReference type="PANTHER" id="PTHR47655:SF2">
    <property type="entry name" value="QUINIC ACID UTILIZATION ACTIVATOR"/>
    <property type="match status" value="1"/>
</dbReference>
<feature type="signal peptide" evidence="3">
    <location>
        <begin position="1"/>
        <end position="24"/>
    </location>
</feature>
<organism evidence="5 6">
    <name type="scientific">Colletotrichum spaethianum</name>
    <dbReference type="NCBI Taxonomy" id="700344"/>
    <lineage>
        <taxon>Eukaryota</taxon>
        <taxon>Fungi</taxon>
        <taxon>Dikarya</taxon>
        <taxon>Ascomycota</taxon>
        <taxon>Pezizomycotina</taxon>
        <taxon>Sordariomycetes</taxon>
        <taxon>Hypocreomycetidae</taxon>
        <taxon>Glomerellales</taxon>
        <taxon>Glomerellaceae</taxon>
        <taxon>Colletotrichum</taxon>
        <taxon>Colletotrichum spaethianum species complex</taxon>
    </lineage>
</organism>
<accession>A0AA37L736</accession>
<dbReference type="Pfam" id="PF04082">
    <property type="entry name" value="Fungal_trans"/>
    <property type="match status" value="1"/>
</dbReference>
<dbReference type="InterPro" id="IPR007219">
    <property type="entry name" value="XnlR_reg_dom"/>
</dbReference>
<gene>
    <name evidence="5" type="ORF">ColSpa_01536</name>
</gene>
<dbReference type="PANTHER" id="PTHR47655">
    <property type="entry name" value="QUINIC ACID UTILIZATION ACTIVATOR"/>
    <property type="match status" value="1"/>
</dbReference>
<reference evidence="5 6" key="1">
    <citation type="submission" date="2022-03" db="EMBL/GenBank/DDBJ databases">
        <title>Genome data of Colletotrichum spp.</title>
        <authorList>
            <person name="Utami Y.D."/>
            <person name="Hiruma K."/>
        </authorList>
    </citation>
    <scope>NUCLEOTIDE SEQUENCE [LARGE SCALE GENOMIC DNA]</scope>
    <source>
        <strain evidence="5 6">MAFF 239500</strain>
    </source>
</reference>
<dbReference type="GO" id="GO:0003677">
    <property type="term" value="F:DNA binding"/>
    <property type="evidence" value="ECO:0007669"/>
    <property type="project" value="InterPro"/>
</dbReference>
<dbReference type="GO" id="GO:0045944">
    <property type="term" value="P:positive regulation of transcription by RNA polymerase II"/>
    <property type="evidence" value="ECO:0007669"/>
    <property type="project" value="TreeGrafter"/>
</dbReference>
<evidence type="ECO:0000259" key="4">
    <source>
        <dbReference type="Pfam" id="PF04082"/>
    </source>
</evidence>
<evidence type="ECO:0000313" key="5">
    <source>
        <dbReference type="EMBL" id="GKT41355.1"/>
    </source>
</evidence>
<evidence type="ECO:0000256" key="3">
    <source>
        <dbReference type="SAM" id="SignalP"/>
    </source>
</evidence>
<evidence type="ECO:0000256" key="1">
    <source>
        <dbReference type="ARBA" id="ARBA00023242"/>
    </source>
</evidence>
<protein>
    <submittedName>
        <fullName evidence="5">Quinic acid utilization activator</fullName>
    </submittedName>
</protein>